<feature type="domain" description="Spt4/RpoE2 zinc finger" evidence="7">
    <location>
        <begin position="13"/>
        <end position="83"/>
    </location>
</feature>
<dbReference type="Pfam" id="PF06093">
    <property type="entry name" value="Spt4"/>
    <property type="match status" value="1"/>
</dbReference>
<dbReference type="GO" id="GO:0140673">
    <property type="term" value="P:transcription elongation-coupled chromatin remodeling"/>
    <property type="evidence" value="ECO:0007669"/>
    <property type="project" value="InterPro"/>
</dbReference>
<dbReference type="KEGG" id="vnx:VNE69_10012"/>
<keyword evidence="9" id="KW-1185">Reference proteome</keyword>
<evidence type="ECO:0000259" key="7">
    <source>
        <dbReference type="SMART" id="SM01389"/>
    </source>
</evidence>
<dbReference type="RefSeq" id="XP_065330805.1">
    <property type="nucleotide sequence ID" value="XM_065474733.1"/>
</dbReference>
<proteinExistence type="inferred from homology"/>
<dbReference type="SUPFAM" id="SSF63393">
    <property type="entry name" value="RNA polymerase subunits"/>
    <property type="match status" value="1"/>
</dbReference>
<evidence type="ECO:0000256" key="5">
    <source>
        <dbReference type="ARBA" id="ARBA00023242"/>
    </source>
</evidence>
<dbReference type="InterPro" id="IPR022800">
    <property type="entry name" value="Spt4/RpoE2_Znf"/>
</dbReference>
<comment type="similarity">
    <text evidence="2">Belongs to the SPT4 family.</text>
</comment>
<dbReference type="InterPro" id="IPR029040">
    <property type="entry name" value="RPABC4/Spt4"/>
</dbReference>
<dbReference type="PANTHER" id="PTHR12882">
    <property type="entry name" value="SUPPRESSOR OF TY 4"/>
    <property type="match status" value="1"/>
</dbReference>
<protein>
    <recommendedName>
        <fullName evidence="3">Transcription elongation factor SPT4</fullName>
    </recommendedName>
    <alternativeName>
        <fullName evidence="6">Chromatin elongation factor SPT4</fullName>
    </alternativeName>
</protein>
<dbReference type="InterPro" id="IPR038510">
    <property type="entry name" value="Spt4_sf"/>
</dbReference>
<evidence type="ECO:0000256" key="1">
    <source>
        <dbReference type="ARBA" id="ARBA00004123"/>
    </source>
</evidence>
<dbReference type="Proteomes" id="UP001334084">
    <property type="component" value="Chromosome 10"/>
</dbReference>
<keyword evidence="4" id="KW-0804">Transcription</keyword>
<dbReference type="GO" id="GO:0006355">
    <property type="term" value="P:regulation of DNA-templated transcription"/>
    <property type="evidence" value="ECO:0007669"/>
    <property type="project" value="InterPro"/>
</dbReference>
<dbReference type="Gene3D" id="3.30.40.210">
    <property type="match status" value="1"/>
</dbReference>
<evidence type="ECO:0000256" key="3">
    <source>
        <dbReference type="ARBA" id="ARBA00020182"/>
    </source>
</evidence>
<dbReference type="GO" id="GO:0000993">
    <property type="term" value="F:RNA polymerase II complex binding"/>
    <property type="evidence" value="ECO:0007669"/>
    <property type="project" value="TreeGrafter"/>
</dbReference>
<dbReference type="InterPro" id="IPR009287">
    <property type="entry name" value="Spt4"/>
</dbReference>
<organism evidence="8 9">
    <name type="scientific">Vairimorpha necatrix</name>
    <dbReference type="NCBI Taxonomy" id="6039"/>
    <lineage>
        <taxon>Eukaryota</taxon>
        <taxon>Fungi</taxon>
        <taxon>Fungi incertae sedis</taxon>
        <taxon>Microsporidia</taxon>
        <taxon>Nosematidae</taxon>
        <taxon>Vairimorpha</taxon>
    </lineage>
</organism>
<dbReference type="GO" id="GO:0003746">
    <property type="term" value="F:translation elongation factor activity"/>
    <property type="evidence" value="ECO:0007669"/>
    <property type="project" value="UniProtKB-KW"/>
</dbReference>
<dbReference type="AlphaFoldDB" id="A0AAX4JF67"/>
<dbReference type="PANTHER" id="PTHR12882:SF1">
    <property type="entry name" value="TRANSCRIPTION ELONGATION FACTOR SPT4"/>
    <property type="match status" value="1"/>
</dbReference>
<sequence length="110" mass="12336">MSSDFPTSLPSKLRSCKLCSALSPLSKFKSKGCPNCTTVPKDSDFTSPRFKGLIGLVDPSRSWVALWQRISTCKRGVYSMVVEGEVEEEILIEYEKSGQTYTDRNESFKL</sequence>
<accession>A0AAX4JF67</accession>
<evidence type="ECO:0000256" key="2">
    <source>
        <dbReference type="ARBA" id="ARBA00010464"/>
    </source>
</evidence>
<gene>
    <name evidence="8" type="ORF">VNE69_10012</name>
</gene>
<reference evidence="8" key="1">
    <citation type="journal article" date="2024" name="BMC Genomics">
        <title>Functional annotation of a divergent genome using sequence and structure-based similarity.</title>
        <authorList>
            <person name="Svedberg D."/>
            <person name="Winiger R.R."/>
            <person name="Berg A."/>
            <person name="Sharma H."/>
            <person name="Tellgren-Roth C."/>
            <person name="Debrunner-Vossbrinck B.A."/>
            <person name="Vossbrinck C.R."/>
            <person name="Barandun J."/>
        </authorList>
    </citation>
    <scope>NUCLEOTIDE SEQUENCE</scope>
    <source>
        <strain evidence="8">Illinois isolate</strain>
    </source>
</reference>
<evidence type="ECO:0000313" key="8">
    <source>
        <dbReference type="EMBL" id="WUR04660.1"/>
    </source>
</evidence>
<dbReference type="EMBL" id="CP142735">
    <property type="protein sequence ID" value="WUR04660.1"/>
    <property type="molecule type" value="Genomic_DNA"/>
</dbReference>
<keyword evidence="8" id="KW-0251">Elongation factor</keyword>
<evidence type="ECO:0000256" key="4">
    <source>
        <dbReference type="ARBA" id="ARBA00023163"/>
    </source>
</evidence>
<dbReference type="GO" id="GO:0032044">
    <property type="term" value="C:DSIF complex"/>
    <property type="evidence" value="ECO:0007669"/>
    <property type="project" value="TreeGrafter"/>
</dbReference>
<evidence type="ECO:0000256" key="6">
    <source>
        <dbReference type="ARBA" id="ARBA00029869"/>
    </source>
</evidence>
<evidence type="ECO:0000313" key="9">
    <source>
        <dbReference type="Proteomes" id="UP001334084"/>
    </source>
</evidence>
<keyword evidence="5" id="KW-0539">Nucleus</keyword>
<dbReference type="GO" id="GO:0008270">
    <property type="term" value="F:zinc ion binding"/>
    <property type="evidence" value="ECO:0007669"/>
    <property type="project" value="InterPro"/>
</dbReference>
<keyword evidence="8" id="KW-0648">Protein biosynthesis</keyword>
<name>A0AAX4JF67_9MICR</name>
<comment type="subcellular location">
    <subcellularLocation>
        <location evidence="1">Nucleus</location>
    </subcellularLocation>
</comment>
<dbReference type="GeneID" id="90542494"/>
<dbReference type="SMART" id="SM01389">
    <property type="entry name" value="Spt4"/>
    <property type="match status" value="1"/>
</dbReference>